<dbReference type="AlphaFoldDB" id="A0A0J7Z957"/>
<sequence length="205" mass="22181">MRLVRVAVHAEDPLSFLGLTGALQKPGTKLVDVALGTEADVTVVSVPQVGAATMELLRNLAKPACGFLLISGDTWNADYSETAELGVRAVLRRVEFTQERLLEAVELVAEGQACFPAALQSGLLDYVSRVQRDVLAPRGLSASGLSKREADVLRMAADGYSNAEISKKLQCSERTVKTVFSGLMKRLRLRNRTHVAAYAIREGLI</sequence>
<protein>
    <recommendedName>
        <fullName evidence="4">HTH luxR-type domain-containing protein</fullName>
    </recommendedName>
</protein>
<evidence type="ECO:0000313" key="6">
    <source>
        <dbReference type="Proteomes" id="UP000037432"/>
    </source>
</evidence>
<gene>
    <name evidence="5" type="ORF">ACM01_23735</name>
</gene>
<dbReference type="EMBL" id="LFNT01000028">
    <property type="protein sequence ID" value="KMS72354.1"/>
    <property type="molecule type" value="Genomic_DNA"/>
</dbReference>
<dbReference type="PROSITE" id="PS50043">
    <property type="entry name" value="HTH_LUXR_2"/>
    <property type="match status" value="1"/>
</dbReference>
<dbReference type="PRINTS" id="PR00038">
    <property type="entry name" value="HTHLUXR"/>
</dbReference>
<dbReference type="PATRIC" id="fig|1938.3.peg.4578"/>
<keyword evidence="2" id="KW-0238">DNA-binding</keyword>
<proteinExistence type="predicted"/>
<dbReference type="Gene3D" id="3.40.50.2300">
    <property type="match status" value="1"/>
</dbReference>
<dbReference type="PANTHER" id="PTHR44688:SF16">
    <property type="entry name" value="DNA-BINDING TRANSCRIPTIONAL ACTIVATOR DEVR_DOSR"/>
    <property type="match status" value="1"/>
</dbReference>
<dbReference type="Pfam" id="PF00196">
    <property type="entry name" value="GerE"/>
    <property type="match status" value="1"/>
</dbReference>
<evidence type="ECO:0000256" key="3">
    <source>
        <dbReference type="ARBA" id="ARBA00023163"/>
    </source>
</evidence>
<dbReference type="InterPro" id="IPR000792">
    <property type="entry name" value="Tscrpt_reg_LuxR_C"/>
</dbReference>
<dbReference type="CDD" id="cd06170">
    <property type="entry name" value="LuxR_C_like"/>
    <property type="match status" value="1"/>
</dbReference>
<dbReference type="SMART" id="SM00421">
    <property type="entry name" value="HTH_LUXR"/>
    <property type="match status" value="1"/>
</dbReference>
<accession>A0A0J7Z957</accession>
<dbReference type="Proteomes" id="UP000037432">
    <property type="component" value="Unassembled WGS sequence"/>
</dbReference>
<organism evidence="5 6">
    <name type="scientific">Streptomyces viridochromogenes</name>
    <dbReference type="NCBI Taxonomy" id="1938"/>
    <lineage>
        <taxon>Bacteria</taxon>
        <taxon>Bacillati</taxon>
        <taxon>Actinomycetota</taxon>
        <taxon>Actinomycetes</taxon>
        <taxon>Kitasatosporales</taxon>
        <taxon>Streptomycetaceae</taxon>
        <taxon>Streptomyces</taxon>
    </lineage>
</organism>
<feature type="domain" description="HTH luxR-type" evidence="4">
    <location>
        <begin position="138"/>
        <end position="203"/>
    </location>
</feature>
<evidence type="ECO:0000259" key="4">
    <source>
        <dbReference type="PROSITE" id="PS50043"/>
    </source>
</evidence>
<dbReference type="GO" id="GO:0003677">
    <property type="term" value="F:DNA binding"/>
    <property type="evidence" value="ECO:0007669"/>
    <property type="project" value="UniProtKB-KW"/>
</dbReference>
<name>A0A0J7Z957_STRVR</name>
<dbReference type="RefSeq" id="WP_063776891.1">
    <property type="nucleotide sequence ID" value="NZ_LFNT01000028.1"/>
</dbReference>
<dbReference type="GO" id="GO:0006355">
    <property type="term" value="P:regulation of DNA-templated transcription"/>
    <property type="evidence" value="ECO:0007669"/>
    <property type="project" value="InterPro"/>
</dbReference>
<comment type="caution">
    <text evidence="5">The sequence shown here is derived from an EMBL/GenBank/DDBJ whole genome shotgun (WGS) entry which is preliminary data.</text>
</comment>
<dbReference type="OrthoDB" id="4309410at2"/>
<evidence type="ECO:0000256" key="2">
    <source>
        <dbReference type="ARBA" id="ARBA00023125"/>
    </source>
</evidence>
<reference evidence="5 6" key="1">
    <citation type="submission" date="2015-06" db="EMBL/GenBank/DDBJ databases">
        <authorList>
            <person name="Ju K.-S."/>
            <person name="Doroghazi J.R."/>
            <person name="Metcalf W.W."/>
        </authorList>
    </citation>
    <scope>NUCLEOTIDE SEQUENCE [LARGE SCALE GENOMIC DNA]</scope>
    <source>
        <strain evidence="5 6">NRRL 3414</strain>
    </source>
</reference>
<dbReference type="SUPFAM" id="SSF46894">
    <property type="entry name" value="C-terminal effector domain of the bipartite response regulators"/>
    <property type="match status" value="1"/>
</dbReference>
<dbReference type="PANTHER" id="PTHR44688">
    <property type="entry name" value="DNA-BINDING TRANSCRIPTIONAL ACTIVATOR DEVR_DOSR"/>
    <property type="match status" value="1"/>
</dbReference>
<evidence type="ECO:0000313" key="5">
    <source>
        <dbReference type="EMBL" id="KMS72354.1"/>
    </source>
</evidence>
<keyword evidence="3" id="KW-0804">Transcription</keyword>
<keyword evidence="1" id="KW-0805">Transcription regulation</keyword>
<evidence type="ECO:0000256" key="1">
    <source>
        <dbReference type="ARBA" id="ARBA00023015"/>
    </source>
</evidence>
<dbReference type="InterPro" id="IPR016032">
    <property type="entry name" value="Sig_transdc_resp-reg_C-effctor"/>
</dbReference>